<comment type="caution">
    <text evidence="2">The sequence shown here is derived from an EMBL/GenBank/DDBJ whole genome shotgun (WGS) entry which is preliminary data.</text>
</comment>
<dbReference type="InterPro" id="IPR000182">
    <property type="entry name" value="GNAT_dom"/>
</dbReference>
<dbReference type="PROSITE" id="PS51186">
    <property type="entry name" value="GNAT"/>
    <property type="match status" value="1"/>
</dbReference>
<dbReference type="SUPFAM" id="SSF55729">
    <property type="entry name" value="Acyl-CoA N-acyltransferases (Nat)"/>
    <property type="match status" value="1"/>
</dbReference>
<evidence type="ECO:0000259" key="1">
    <source>
        <dbReference type="PROSITE" id="PS51186"/>
    </source>
</evidence>
<protein>
    <submittedName>
        <fullName evidence="2">GNAT family N-acetyltransferase</fullName>
    </submittedName>
</protein>
<name>A0ABS2A734_9ACTN</name>
<gene>
    <name evidence="2" type="ORF">JIG36_05765</name>
</gene>
<reference evidence="2 3" key="1">
    <citation type="submission" date="2021-01" db="EMBL/GenBank/DDBJ databases">
        <title>Actinoplanes sp. nov. LDG1-06 isolated from lichen.</title>
        <authorList>
            <person name="Saeng-In P."/>
            <person name="Phongsopitanun W."/>
            <person name="Kanchanasin P."/>
            <person name="Yuki M."/>
            <person name="Kudo T."/>
            <person name="Ohkuma M."/>
            <person name="Tanasupawat S."/>
        </authorList>
    </citation>
    <scope>NUCLEOTIDE SEQUENCE [LARGE SCALE GENOMIC DNA]</scope>
    <source>
        <strain evidence="2 3">LDG1-06</strain>
    </source>
</reference>
<feature type="domain" description="N-acetyltransferase" evidence="1">
    <location>
        <begin position="65"/>
        <end position="195"/>
    </location>
</feature>
<sequence length="197" mass="21651">MSATVRQFHPVDMAGVYRVCARVDGAGRPAPLPHANDDFPGHLYAGPYATADPGLAFVLVDADGVGGYIVATADAAAFRVWAETFWWPPLRSQYPPDGSDPVAVFHRGFFPVGPELARHPAQLHMKIDPRFQGRGWGRALIERCTAELRRRDVPGVHLMVAGQNRHAIGFYRRLGFTEAVRHPSGRTFVLDLSRGSP</sequence>
<dbReference type="InterPro" id="IPR051822">
    <property type="entry name" value="Glycosyl_Hydrolase_84"/>
</dbReference>
<dbReference type="EMBL" id="JAENHP010000001">
    <property type="protein sequence ID" value="MBM2615066.1"/>
    <property type="molecule type" value="Genomic_DNA"/>
</dbReference>
<dbReference type="Gene3D" id="3.40.630.30">
    <property type="match status" value="1"/>
</dbReference>
<organism evidence="2 3">
    <name type="scientific">Paractinoplanes ovalisporus</name>
    <dbReference type="NCBI Taxonomy" id="2810368"/>
    <lineage>
        <taxon>Bacteria</taxon>
        <taxon>Bacillati</taxon>
        <taxon>Actinomycetota</taxon>
        <taxon>Actinomycetes</taxon>
        <taxon>Micromonosporales</taxon>
        <taxon>Micromonosporaceae</taxon>
        <taxon>Paractinoplanes</taxon>
    </lineage>
</organism>
<dbReference type="InterPro" id="IPR016181">
    <property type="entry name" value="Acyl_CoA_acyltransferase"/>
</dbReference>
<evidence type="ECO:0000313" key="2">
    <source>
        <dbReference type="EMBL" id="MBM2615066.1"/>
    </source>
</evidence>
<proteinExistence type="predicted"/>
<dbReference type="PANTHER" id="PTHR13170">
    <property type="entry name" value="O-GLCNACASE"/>
    <property type="match status" value="1"/>
</dbReference>
<keyword evidence="3" id="KW-1185">Reference proteome</keyword>
<dbReference type="PANTHER" id="PTHR13170:SF16">
    <property type="entry name" value="PROTEIN O-GLCNACASE"/>
    <property type="match status" value="1"/>
</dbReference>
<dbReference type="RefSeq" id="WP_203374901.1">
    <property type="nucleotide sequence ID" value="NZ_JAENHP010000001.1"/>
</dbReference>
<dbReference type="CDD" id="cd04301">
    <property type="entry name" value="NAT_SF"/>
    <property type="match status" value="1"/>
</dbReference>
<accession>A0ABS2A734</accession>
<evidence type="ECO:0000313" key="3">
    <source>
        <dbReference type="Proteomes" id="UP000632138"/>
    </source>
</evidence>
<dbReference type="Proteomes" id="UP000632138">
    <property type="component" value="Unassembled WGS sequence"/>
</dbReference>
<dbReference type="Pfam" id="PF13508">
    <property type="entry name" value="Acetyltransf_7"/>
    <property type="match status" value="1"/>
</dbReference>